<reference evidence="1" key="1">
    <citation type="submission" date="2020-01" db="EMBL/GenBank/DDBJ databases">
        <title>Whole-genome analyses of novel actinobacteria.</title>
        <authorList>
            <person name="Sahin N."/>
        </authorList>
    </citation>
    <scope>NUCLEOTIDE SEQUENCE</scope>
    <source>
        <strain evidence="1">YC537</strain>
    </source>
</reference>
<evidence type="ECO:0000313" key="1">
    <source>
        <dbReference type="EMBL" id="NBE55163.1"/>
    </source>
</evidence>
<gene>
    <name evidence="1" type="ORF">GUY60_27815</name>
</gene>
<evidence type="ECO:0000313" key="2">
    <source>
        <dbReference type="Proteomes" id="UP000598297"/>
    </source>
</evidence>
<dbReference type="RefSeq" id="WP_161702662.1">
    <property type="nucleotide sequence ID" value="NZ_JAAAHS010000289.1"/>
</dbReference>
<dbReference type="Proteomes" id="UP000598297">
    <property type="component" value="Unassembled WGS sequence"/>
</dbReference>
<proteinExistence type="predicted"/>
<name>A0A964XQ17_9ACTN</name>
<dbReference type="EMBL" id="JAAAHS010000289">
    <property type="protein sequence ID" value="NBE55163.1"/>
    <property type="molecule type" value="Genomic_DNA"/>
</dbReference>
<accession>A0A964XQ17</accession>
<comment type="caution">
    <text evidence="1">The sequence shown here is derived from an EMBL/GenBank/DDBJ whole genome shotgun (WGS) entry which is preliminary data.</text>
</comment>
<organism evidence="1 2">
    <name type="scientific">Streptomyces boluensis</name>
    <dbReference type="NCBI Taxonomy" id="1775135"/>
    <lineage>
        <taxon>Bacteria</taxon>
        <taxon>Bacillati</taxon>
        <taxon>Actinomycetota</taxon>
        <taxon>Actinomycetes</taxon>
        <taxon>Kitasatosporales</taxon>
        <taxon>Streptomycetaceae</taxon>
        <taxon>Streptomyces</taxon>
    </lineage>
</organism>
<dbReference type="AlphaFoldDB" id="A0A964XQ17"/>
<protein>
    <submittedName>
        <fullName evidence="1">Uncharacterized protein</fullName>
    </submittedName>
</protein>
<sequence>MAGGHCFHIDQDGHSVTVLLAHPRGVVEVLVDGKVVACHDAPGKDATVLGAELPGDPPRPIRVLLAPVEGADGPPLCVMESDGARYPMPLVTLGRTARTTPRTTTTSTQAVRLLRRHVRRMARGWHR</sequence>
<dbReference type="OrthoDB" id="3872481at2"/>
<keyword evidence="2" id="KW-1185">Reference proteome</keyword>